<dbReference type="InterPro" id="IPR018200">
    <property type="entry name" value="USP_CS"/>
</dbReference>
<evidence type="ECO:0000313" key="10">
    <source>
        <dbReference type="EMBL" id="RHY18813.1"/>
    </source>
</evidence>
<dbReference type="InterPro" id="IPR001394">
    <property type="entry name" value="Peptidase_C19_UCH"/>
</dbReference>
<comment type="catalytic activity">
    <reaction evidence="1">
        <text>Thiol-dependent hydrolysis of ester, thioester, amide, peptide and isopeptide bonds formed by the C-terminal Gly of ubiquitin (a 76-residue protein attached to proteins as an intracellular targeting signal).</text>
        <dbReference type="EC" id="3.4.19.12"/>
    </reaction>
</comment>
<dbReference type="PANTHER" id="PTHR24006:SF888">
    <property type="entry name" value="UBIQUITIN CARBOXYL-TERMINAL HYDROLASE 30"/>
    <property type="match status" value="1"/>
</dbReference>
<evidence type="ECO:0000256" key="2">
    <source>
        <dbReference type="ARBA" id="ARBA00009085"/>
    </source>
</evidence>
<dbReference type="InterPro" id="IPR038765">
    <property type="entry name" value="Papain-like_cys_pep_sf"/>
</dbReference>
<keyword evidence="8" id="KW-0812">Transmembrane</keyword>
<evidence type="ECO:0000259" key="9">
    <source>
        <dbReference type="PROSITE" id="PS50235"/>
    </source>
</evidence>
<dbReference type="GO" id="GO:0005634">
    <property type="term" value="C:nucleus"/>
    <property type="evidence" value="ECO:0007669"/>
    <property type="project" value="TreeGrafter"/>
</dbReference>
<proteinExistence type="inferred from homology"/>
<name>A0A397BJ72_APHAT</name>
<comment type="caution">
    <text evidence="10">The sequence shown here is derived from an EMBL/GenBank/DDBJ whole genome shotgun (WGS) entry which is preliminary data.</text>
</comment>
<accession>A0A397BJ72</accession>
<dbReference type="PROSITE" id="PS50235">
    <property type="entry name" value="USP_3"/>
    <property type="match status" value="1"/>
</dbReference>
<evidence type="ECO:0000256" key="3">
    <source>
        <dbReference type="ARBA" id="ARBA00012759"/>
    </source>
</evidence>
<evidence type="ECO:0000256" key="5">
    <source>
        <dbReference type="ARBA" id="ARBA00022786"/>
    </source>
</evidence>
<evidence type="ECO:0000256" key="7">
    <source>
        <dbReference type="ARBA" id="ARBA00022807"/>
    </source>
</evidence>
<feature type="transmembrane region" description="Helical" evidence="8">
    <location>
        <begin position="48"/>
        <end position="70"/>
    </location>
</feature>
<keyword evidence="7" id="KW-0788">Thiol protease</keyword>
<evidence type="ECO:0000256" key="6">
    <source>
        <dbReference type="ARBA" id="ARBA00022801"/>
    </source>
</evidence>
<dbReference type="AlphaFoldDB" id="A0A397BJ72"/>
<evidence type="ECO:0000256" key="1">
    <source>
        <dbReference type="ARBA" id="ARBA00000707"/>
    </source>
</evidence>
<dbReference type="GO" id="GO:0005829">
    <property type="term" value="C:cytosol"/>
    <property type="evidence" value="ECO:0007669"/>
    <property type="project" value="TreeGrafter"/>
</dbReference>
<protein>
    <recommendedName>
        <fullName evidence="3">ubiquitinyl hydrolase 1</fullName>
        <ecNumber evidence="3">3.4.19.12</ecNumber>
    </recommendedName>
</protein>
<dbReference type="EC" id="3.4.19.12" evidence="3"/>
<gene>
    <name evidence="10" type="ORF">DYB25_010497</name>
</gene>
<evidence type="ECO:0000256" key="4">
    <source>
        <dbReference type="ARBA" id="ARBA00022670"/>
    </source>
</evidence>
<keyword evidence="8" id="KW-1133">Transmembrane helix</keyword>
<feature type="transmembrane region" description="Helical" evidence="8">
    <location>
        <begin position="77"/>
        <end position="102"/>
    </location>
</feature>
<dbReference type="EMBL" id="QUTA01004681">
    <property type="protein sequence ID" value="RHY18813.1"/>
    <property type="molecule type" value="Genomic_DNA"/>
</dbReference>
<feature type="transmembrane region" description="Helical" evidence="8">
    <location>
        <begin position="7"/>
        <end position="28"/>
    </location>
</feature>
<evidence type="ECO:0000256" key="8">
    <source>
        <dbReference type="SAM" id="Phobius"/>
    </source>
</evidence>
<feature type="domain" description="USP" evidence="9">
    <location>
        <begin position="435"/>
        <end position="794"/>
    </location>
</feature>
<dbReference type="Pfam" id="PF00443">
    <property type="entry name" value="UCH"/>
    <property type="match status" value="1"/>
</dbReference>
<keyword evidence="5" id="KW-0833">Ubl conjugation pathway</keyword>
<dbReference type="VEuPathDB" id="FungiDB:H257_03120"/>
<dbReference type="GO" id="GO:0016579">
    <property type="term" value="P:protein deubiquitination"/>
    <property type="evidence" value="ECO:0007669"/>
    <property type="project" value="InterPro"/>
</dbReference>
<dbReference type="SUPFAM" id="SSF54001">
    <property type="entry name" value="Cysteine proteinases"/>
    <property type="match status" value="1"/>
</dbReference>
<keyword evidence="6" id="KW-0378">Hydrolase</keyword>
<dbReference type="InterPro" id="IPR028889">
    <property type="entry name" value="USP"/>
</dbReference>
<dbReference type="Gene3D" id="3.90.70.10">
    <property type="entry name" value="Cysteine proteinases"/>
    <property type="match status" value="1"/>
</dbReference>
<reference evidence="10 11" key="1">
    <citation type="submission" date="2018-08" db="EMBL/GenBank/DDBJ databases">
        <title>Aphanomyces genome sequencing and annotation.</title>
        <authorList>
            <person name="Minardi D."/>
            <person name="Oidtmann B."/>
            <person name="Van Der Giezen M."/>
            <person name="Studholme D.J."/>
        </authorList>
    </citation>
    <scope>NUCLEOTIDE SEQUENCE [LARGE SCALE GENOMIC DNA]</scope>
    <source>
        <strain evidence="10 11">Yx</strain>
    </source>
</reference>
<dbReference type="InterPro" id="IPR050164">
    <property type="entry name" value="Peptidase_C19"/>
</dbReference>
<dbReference type="GO" id="GO:0006508">
    <property type="term" value="P:proteolysis"/>
    <property type="evidence" value="ECO:0007669"/>
    <property type="project" value="UniProtKB-KW"/>
</dbReference>
<dbReference type="CDD" id="cd02257">
    <property type="entry name" value="Peptidase_C19"/>
    <property type="match status" value="1"/>
</dbReference>
<sequence>MAVNPTRILLLAHAGFVYLGGVFVYMGADALSSKYQGLSTGTILPASATFIVGAGFATILCGLSGAYVALRQTKANLLLLYTRALVLLCLLFLVSGVLGLVMHVQATSWSSNSSSNYISKFFLSSRVDYAKSFAKLVCPLALGYTCHSMEMTDPVEDRYAVQTFLMPSMPSVDWEVNSSGSNATWSGVNATVSAAVTMFPKSSGRFMDLCSNVTARVESLGPAKQLALELEAACDMCKYVAPVKQLPPWMGVVPRGNLYRPEDDMYLVVDSPDNYRCMQKLFPNVITRDPHSLLRDTTLVSTKFLLNWATYSLAIATWSGMSFVVTVLVAVDAHRSFKDTSPGQKVIPSGLISKLMLELLACIQRTLDRMKVTTVESARLSNTAAMPSAAALPSVEMETHVARTDAVMTGNSSACDASPSLSQLLFDVETHPTDAALANPSNFCFLNATLHCLFRSPHFLTSLHHLVNQAQRNTPKTTCCASLLDAGIAMKDETRGECVDVVEMGLTAAMRACSSALIAPSPSRQVQQDAQECLSFLLDTLNEASPPAAAATSPMTSHLLQAIHLASSTDPATYAHLVTHFADVTWAAYSAQHTSFVARQFTAQVVRGSSCQVRPMSSFHRTLAINCGGSLLSLGLHSSTLRMSLESCLDQFRAMEVMDGLNQVWCAPCHAKTDHATQTLLMRTPPCLVLHLKRFMCDRGSVTKITAAVSFPVRRLNLSPVCFTRGVPDNNYRLYAVCAHVGTSLDRGHYVAYCRHTLTLHWLKYDDDCVSIVHEHTMLQQTLRSAYLLFYERFDVA</sequence>
<evidence type="ECO:0000313" key="11">
    <source>
        <dbReference type="Proteomes" id="UP000266239"/>
    </source>
</evidence>
<organism evidence="10 11">
    <name type="scientific">Aphanomyces astaci</name>
    <name type="common">Crayfish plague agent</name>
    <dbReference type="NCBI Taxonomy" id="112090"/>
    <lineage>
        <taxon>Eukaryota</taxon>
        <taxon>Sar</taxon>
        <taxon>Stramenopiles</taxon>
        <taxon>Oomycota</taxon>
        <taxon>Saprolegniomycetes</taxon>
        <taxon>Saprolegniales</taxon>
        <taxon>Verrucalvaceae</taxon>
        <taxon>Aphanomyces</taxon>
    </lineage>
</organism>
<dbReference type="Proteomes" id="UP000266239">
    <property type="component" value="Unassembled WGS sequence"/>
</dbReference>
<keyword evidence="4" id="KW-0645">Protease</keyword>
<keyword evidence="8" id="KW-0472">Membrane</keyword>
<dbReference type="PROSITE" id="PS00973">
    <property type="entry name" value="USP_2"/>
    <property type="match status" value="1"/>
</dbReference>
<comment type="similarity">
    <text evidence="2">Belongs to the peptidase C19 family.</text>
</comment>
<dbReference type="GO" id="GO:0004843">
    <property type="term" value="F:cysteine-type deubiquitinase activity"/>
    <property type="evidence" value="ECO:0007669"/>
    <property type="project" value="UniProtKB-EC"/>
</dbReference>
<dbReference type="PANTHER" id="PTHR24006">
    <property type="entry name" value="UBIQUITIN CARBOXYL-TERMINAL HYDROLASE"/>
    <property type="match status" value="1"/>
</dbReference>